<dbReference type="EMBL" id="AEOH01000020">
    <property type="protein sequence ID" value="EFS97855.1"/>
    <property type="molecule type" value="Genomic_DNA"/>
</dbReference>
<gene>
    <name evidence="1" type="ORF">HMPREF1977_0767</name>
</gene>
<dbReference type="eggNOG" id="ENOG5033T9G">
    <property type="taxonomic scope" value="Bacteria"/>
</dbReference>
<evidence type="ECO:0000313" key="2">
    <source>
        <dbReference type="Proteomes" id="UP000005391"/>
    </source>
</evidence>
<protein>
    <submittedName>
        <fullName evidence="1">Uncharacterized protein</fullName>
    </submittedName>
</protein>
<comment type="caution">
    <text evidence="1">The sequence shown here is derived from an EMBL/GenBank/DDBJ whole genome shotgun (WGS) entry which is preliminary data.</text>
</comment>
<dbReference type="HOGENOM" id="CLU_521512_0_0_10"/>
<dbReference type="AlphaFoldDB" id="E4MQV7"/>
<name>E4MQV7_CAPOC</name>
<reference evidence="1 2" key="1">
    <citation type="submission" date="2010-10" db="EMBL/GenBank/DDBJ databases">
        <authorList>
            <person name="Muzny D."/>
            <person name="Qin X."/>
            <person name="Deng J."/>
            <person name="Jiang H."/>
            <person name="Liu Y."/>
            <person name="Qu J."/>
            <person name="Song X.-Z."/>
            <person name="Zhang L."/>
            <person name="Thornton R."/>
            <person name="Coyle M."/>
            <person name="Francisco L."/>
            <person name="Jackson L."/>
            <person name="Javaid M."/>
            <person name="Korchina V."/>
            <person name="Kovar C."/>
            <person name="Mata R."/>
            <person name="Mathew T."/>
            <person name="Ngo R."/>
            <person name="Nguyen L."/>
            <person name="Nguyen N."/>
            <person name="Okwuonu G."/>
            <person name="Ongeri F."/>
            <person name="Pham C."/>
            <person name="Simmons D."/>
            <person name="Wilczek-Boney K."/>
            <person name="Hale W."/>
            <person name="Jakkamsetti A."/>
            <person name="Pham P."/>
            <person name="Ruth R."/>
            <person name="San Lucas F."/>
            <person name="Warren J."/>
            <person name="Zhang J."/>
            <person name="Zhao Z."/>
            <person name="Zhou C."/>
            <person name="Zhu D."/>
            <person name="Lee S."/>
            <person name="Bess C."/>
            <person name="Blankenburg K."/>
            <person name="Forbes L."/>
            <person name="Fu Q."/>
            <person name="Gubbala S."/>
            <person name="Hirani K."/>
            <person name="Jayaseelan J.C."/>
            <person name="Lara F."/>
            <person name="Munidasa M."/>
            <person name="Palculict T."/>
            <person name="Patil S."/>
            <person name="Pu L.-L."/>
            <person name="Saada N."/>
            <person name="Tang L."/>
            <person name="Weissenberger G."/>
            <person name="Zhu Y."/>
            <person name="Hemphill L."/>
            <person name="Shang Y."/>
            <person name="Youmans B."/>
            <person name="Ayvaz T."/>
            <person name="Ross M."/>
            <person name="Santibanez J."/>
            <person name="Aqrawi P."/>
            <person name="Gross S."/>
            <person name="Joshi V."/>
            <person name="Fowler G."/>
            <person name="Nazareth L."/>
            <person name="Reid J."/>
            <person name="Worley K."/>
            <person name="Petrosino J."/>
            <person name="Highlander S."/>
            <person name="Gibbs R."/>
        </authorList>
    </citation>
    <scope>NUCLEOTIDE SEQUENCE [LARGE SCALE GENOMIC DNA]</scope>
    <source>
        <strain evidence="1 2">F0287</strain>
    </source>
</reference>
<accession>E4MQV7</accession>
<dbReference type="RefSeq" id="WP_002672433.1">
    <property type="nucleotide sequence ID" value="NZ_GL573160.1"/>
</dbReference>
<organism evidence="1 2">
    <name type="scientific">Capnocytophaga ochracea F0287</name>
    <dbReference type="NCBI Taxonomy" id="873517"/>
    <lineage>
        <taxon>Bacteria</taxon>
        <taxon>Pseudomonadati</taxon>
        <taxon>Bacteroidota</taxon>
        <taxon>Flavobacteriia</taxon>
        <taxon>Flavobacteriales</taxon>
        <taxon>Flavobacteriaceae</taxon>
        <taxon>Capnocytophaga</taxon>
    </lineage>
</organism>
<proteinExistence type="predicted"/>
<dbReference type="Proteomes" id="UP000005391">
    <property type="component" value="Unassembled WGS sequence"/>
</dbReference>
<sequence length="505" mass="58894">MNLSNLSYRTTSYDEIADELPESSLYKEHYDTHWRNRVIVIDGDWILDEPLDLDAVDELSPYYNPNDYDSLPLFILVKGNMQATNIYNGEIEGSCGLVVLGNLTAENIVVGGQEIFVGGDLCVSGFYWGDYNHGSLTVMGHISIYVFLETDYNHDNKRFEERRNADITEYLTDDDYEGLLLGEKLVLYLKPEFSFVLDDILKIDYIPWSWKCWINDDKLFPALAKGETIFVSREETQKRRDEISKKQVHLFPNTDISIENLLRFTYPPLFSLVCKPDKNNHPCFEMWDDNDVFYRVLYDPDYDAHSVFIQNDEEYGVLAQVYKGELHTSINTFTDEGVIDMTATSHPAHFAFLEKEFAYFCRRYEELINSRIYYLSKVNEANFKSLLANGRLQDFYAQKGKNADGYVTLQKDDFILKVSNEETTSARISLGEHSKYNEDGSVAYLYFHYEWNAERNCVLLINEDENGEEYELNFGNTPRYYRAMIYFRKLQLLFPPVEEQSTNVI</sequence>
<evidence type="ECO:0000313" key="1">
    <source>
        <dbReference type="EMBL" id="EFS97855.1"/>
    </source>
</evidence>